<proteinExistence type="predicted"/>
<dbReference type="AlphaFoldDB" id="A0A7W9L8G9"/>
<sequence length="90" mass="9736">MGFLAEAVSDGGVPMFPPDATVGRPLDFAARNRKFRKRLFARDGALGALRDLGLAHALEPAEVHQVLPGRQAPLDVARAFQHGAELRHRG</sequence>
<name>A0A7W9L8G9_9ACTN</name>
<evidence type="ECO:0000313" key="1">
    <source>
        <dbReference type="EMBL" id="MBB5774460.1"/>
    </source>
</evidence>
<comment type="caution">
    <text evidence="1">The sequence shown here is derived from an EMBL/GenBank/DDBJ whole genome shotgun (WGS) entry which is preliminary data.</text>
</comment>
<dbReference type="EMBL" id="JACHMB010000001">
    <property type="protein sequence ID" value="MBB5774460.1"/>
    <property type="molecule type" value="Genomic_DNA"/>
</dbReference>
<reference evidence="1 2" key="1">
    <citation type="submission" date="2020-08" db="EMBL/GenBank/DDBJ databases">
        <title>Sequencing the genomes of 1000 actinobacteria strains.</title>
        <authorList>
            <person name="Klenk H.-P."/>
        </authorList>
    </citation>
    <scope>NUCLEOTIDE SEQUENCE [LARGE SCALE GENOMIC DNA]</scope>
    <source>
        <strain evidence="1 2">DSM 45507</strain>
    </source>
</reference>
<gene>
    <name evidence="1" type="ORF">HD596_001216</name>
</gene>
<organism evidence="1 2">
    <name type="scientific">Nonomuraea jabiensis</name>
    <dbReference type="NCBI Taxonomy" id="882448"/>
    <lineage>
        <taxon>Bacteria</taxon>
        <taxon>Bacillati</taxon>
        <taxon>Actinomycetota</taxon>
        <taxon>Actinomycetes</taxon>
        <taxon>Streptosporangiales</taxon>
        <taxon>Streptosporangiaceae</taxon>
        <taxon>Nonomuraea</taxon>
    </lineage>
</organism>
<dbReference type="RefSeq" id="WP_221519200.1">
    <property type="nucleotide sequence ID" value="NZ_JACHMB010000001.1"/>
</dbReference>
<evidence type="ECO:0000313" key="2">
    <source>
        <dbReference type="Proteomes" id="UP000579153"/>
    </source>
</evidence>
<accession>A0A7W9L8G9</accession>
<keyword evidence="2" id="KW-1185">Reference proteome</keyword>
<dbReference type="Proteomes" id="UP000579153">
    <property type="component" value="Unassembled WGS sequence"/>
</dbReference>
<protein>
    <submittedName>
        <fullName evidence="1">Uncharacterized protein</fullName>
    </submittedName>
</protein>